<evidence type="ECO:0000256" key="12">
    <source>
        <dbReference type="ARBA" id="ARBA00023012"/>
    </source>
</evidence>
<evidence type="ECO:0000256" key="8">
    <source>
        <dbReference type="ARBA" id="ARBA00022741"/>
    </source>
</evidence>
<dbReference type="CDD" id="cd00075">
    <property type="entry name" value="HATPase"/>
    <property type="match status" value="1"/>
</dbReference>
<keyword evidence="18" id="KW-1185">Reference proteome</keyword>
<evidence type="ECO:0000256" key="5">
    <source>
        <dbReference type="ARBA" id="ARBA00022553"/>
    </source>
</evidence>
<dbReference type="SUPFAM" id="SSF47384">
    <property type="entry name" value="Homodimeric domain of signal transducing histidine kinase"/>
    <property type="match status" value="1"/>
</dbReference>
<evidence type="ECO:0000256" key="9">
    <source>
        <dbReference type="ARBA" id="ARBA00022777"/>
    </source>
</evidence>
<proteinExistence type="predicted"/>
<evidence type="ECO:0000259" key="16">
    <source>
        <dbReference type="PROSITE" id="PS50885"/>
    </source>
</evidence>
<name>A0ABR7F289_9FIRM</name>
<keyword evidence="5" id="KW-0597">Phosphoprotein</keyword>
<evidence type="ECO:0000313" key="18">
    <source>
        <dbReference type="Proteomes" id="UP000597877"/>
    </source>
</evidence>
<feature type="transmembrane region" description="Helical" evidence="14">
    <location>
        <begin position="176"/>
        <end position="199"/>
    </location>
</feature>
<keyword evidence="12" id="KW-0902">Two-component regulatory system</keyword>
<feature type="domain" description="Histidine kinase" evidence="15">
    <location>
        <begin position="256"/>
        <end position="473"/>
    </location>
</feature>
<dbReference type="PANTHER" id="PTHR45528">
    <property type="entry name" value="SENSOR HISTIDINE KINASE CPXA"/>
    <property type="match status" value="1"/>
</dbReference>
<dbReference type="EMBL" id="JACOOZ010000004">
    <property type="protein sequence ID" value="MBC5667703.1"/>
    <property type="molecule type" value="Genomic_DNA"/>
</dbReference>
<dbReference type="InterPro" id="IPR005467">
    <property type="entry name" value="His_kinase_dom"/>
</dbReference>
<dbReference type="Gene3D" id="6.10.340.10">
    <property type="match status" value="1"/>
</dbReference>
<evidence type="ECO:0000256" key="7">
    <source>
        <dbReference type="ARBA" id="ARBA00022692"/>
    </source>
</evidence>
<dbReference type="Gene3D" id="1.10.287.130">
    <property type="match status" value="1"/>
</dbReference>
<dbReference type="InterPro" id="IPR003594">
    <property type="entry name" value="HATPase_dom"/>
</dbReference>
<evidence type="ECO:0000256" key="3">
    <source>
        <dbReference type="ARBA" id="ARBA00012438"/>
    </source>
</evidence>
<dbReference type="InterPro" id="IPR036890">
    <property type="entry name" value="HATPase_C_sf"/>
</dbReference>
<feature type="transmembrane region" description="Helical" evidence="14">
    <location>
        <begin position="9"/>
        <end position="27"/>
    </location>
</feature>
<dbReference type="Pfam" id="PF02518">
    <property type="entry name" value="HATPase_c"/>
    <property type="match status" value="1"/>
</dbReference>
<evidence type="ECO:0000256" key="2">
    <source>
        <dbReference type="ARBA" id="ARBA00004651"/>
    </source>
</evidence>
<dbReference type="Pfam" id="PF00672">
    <property type="entry name" value="HAMP"/>
    <property type="match status" value="1"/>
</dbReference>
<comment type="subcellular location">
    <subcellularLocation>
        <location evidence="2">Cell membrane</location>
        <topology evidence="2">Multi-pass membrane protein</topology>
    </subcellularLocation>
</comment>
<keyword evidence="6" id="KW-0808">Transferase</keyword>
<dbReference type="PRINTS" id="PR00344">
    <property type="entry name" value="BCTRLSENSOR"/>
</dbReference>
<evidence type="ECO:0000259" key="15">
    <source>
        <dbReference type="PROSITE" id="PS50109"/>
    </source>
</evidence>
<evidence type="ECO:0000256" key="14">
    <source>
        <dbReference type="SAM" id="Phobius"/>
    </source>
</evidence>
<keyword evidence="8" id="KW-0547">Nucleotide-binding</keyword>
<keyword evidence="10" id="KW-0067">ATP-binding</keyword>
<evidence type="ECO:0000256" key="4">
    <source>
        <dbReference type="ARBA" id="ARBA00022475"/>
    </source>
</evidence>
<evidence type="ECO:0000256" key="11">
    <source>
        <dbReference type="ARBA" id="ARBA00022989"/>
    </source>
</evidence>
<evidence type="ECO:0000256" key="6">
    <source>
        <dbReference type="ARBA" id="ARBA00022679"/>
    </source>
</evidence>
<organism evidence="17 18">
    <name type="scientific">Eubacterium segne</name>
    <dbReference type="NCBI Taxonomy" id="2763045"/>
    <lineage>
        <taxon>Bacteria</taxon>
        <taxon>Bacillati</taxon>
        <taxon>Bacillota</taxon>
        <taxon>Clostridia</taxon>
        <taxon>Eubacteriales</taxon>
        <taxon>Eubacteriaceae</taxon>
        <taxon>Eubacterium</taxon>
    </lineage>
</organism>
<dbReference type="PROSITE" id="PS50885">
    <property type="entry name" value="HAMP"/>
    <property type="match status" value="1"/>
</dbReference>
<dbReference type="InterPro" id="IPR003661">
    <property type="entry name" value="HisK_dim/P_dom"/>
</dbReference>
<dbReference type="SMART" id="SM00388">
    <property type="entry name" value="HisKA"/>
    <property type="match status" value="1"/>
</dbReference>
<dbReference type="Gene3D" id="3.30.565.10">
    <property type="entry name" value="Histidine kinase-like ATPase, C-terminal domain"/>
    <property type="match status" value="1"/>
</dbReference>
<sequence>MRNSILTKFFVGYFSFAVLGFLLITYWSTNLIYNHLLTNDASELQSYASIVVDNVQNAIGDSMYDIDNPDNFFSDFNKVLDCNLLLLDKDNKLVYTTDDTKALTNDDANIVIKNFDPNEYTGKSYKINKFYNMYKTDTLSVVQAIRKNNTVFGYVVVHMPTSIIKQSSYDVTHVFYLTYAIILALSLIIFFNFMWFIYLPLKQIRLAAMEYAQGNFSYDGLMVSNDDEIGDVASSLKYMSKQLNNSREYQKTFISNISHDFRSPLTSIKGYIEAMMDGTIPPEDHKKYLSIVLSEANRLEKLTTGLRELNSWNTTGPELFLEEFNMESVIASTVETFQGSCEKKNIELIIQFPPKHYNVYADKGKIEQVLYNLLDNAIKFSNPSSKIVIRLYNKGDKQYCSVKDFGMGIPSGSIDKIWQRFYKTDLSRGRDKTGSGIGLSIVKEIIRAHNENIDVISTEGVGTEFVFSIKHAKSKTL</sequence>
<dbReference type="InterPro" id="IPR050398">
    <property type="entry name" value="HssS/ArlS-like"/>
</dbReference>
<dbReference type="InterPro" id="IPR003660">
    <property type="entry name" value="HAMP_dom"/>
</dbReference>
<evidence type="ECO:0000256" key="1">
    <source>
        <dbReference type="ARBA" id="ARBA00000085"/>
    </source>
</evidence>
<comment type="catalytic activity">
    <reaction evidence="1">
        <text>ATP + protein L-histidine = ADP + protein N-phospho-L-histidine.</text>
        <dbReference type="EC" id="2.7.13.3"/>
    </reaction>
</comment>
<dbReference type="PROSITE" id="PS50109">
    <property type="entry name" value="HIS_KIN"/>
    <property type="match status" value="1"/>
</dbReference>
<accession>A0ABR7F289</accession>
<dbReference type="GO" id="GO:0016301">
    <property type="term" value="F:kinase activity"/>
    <property type="evidence" value="ECO:0007669"/>
    <property type="project" value="UniProtKB-KW"/>
</dbReference>
<comment type="caution">
    <text evidence="17">The sequence shown here is derived from an EMBL/GenBank/DDBJ whole genome shotgun (WGS) entry which is preliminary data.</text>
</comment>
<dbReference type="SUPFAM" id="SSF158472">
    <property type="entry name" value="HAMP domain-like"/>
    <property type="match status" value="1"/>
</dbReference>
<keyword evidence="9 17" id="KW-0418">Kinase</keyword>
<dbReference type="PANTHER" id="PTHR45528:SF1">
    <property type="entry name" value="SENSOR HISTIDINE KINASE CPXA"/>
    <property type="match status" value="1"/>
</dbReference>
<keyword evidence="11 14" id="KW-1133">Transmembrane helix</keyword>
<gene>
    <name evidence="17" type="ORF">H8S00_06885</name>
</gene>
<dbReference type="CDD" id="cd06225">
    <property type="entry name" value="HAMP"/>
    <property type="match status" value="1"/>
</dbReference>
<dbReference type="InterPro" id="IPR004358">
    <property type="entry name" value="Sig_transdc_His_kin-like_C"/>
</dbReference>
<dbReference type="Pfam" id="PF00512">
    <property type="entry name" value="HisKA"/>
    <property type="match status" value="1"/>
</dbReference>
<keyword evidence="13 14" id="KW-0472">Membrane</keyword>
<keyword evidence="4" id="KW-1003">Cell membrane</keyword>
<dbReference type="InterPro" id="IPR036097">
    <property type="entry name" value="HisK_dim/P_sf"/>
</dbReference>
<dbReference type="EC" id="2.7.13.3" evidence="3"/>
<dbReference type="Proteomes" id="UP000597877">
    <property type="component" value="Unassembled WGS sequence"/>
</dbReference>
<reference evidence="17 18" key="1">
    <citation type="submission" date="2020-08" db="EMBL/GenBank/DDBJ databases">
        <title>Genome public.</title>
        <authorList>
            <person name="Liu C."/>
            <person name="Sun Q."/>
        </authorList>
    </citation>
    <scope>NUCLEOTIDE SEQUENCE [LARGE SCALE GENOMIC DNA]</scope>
    <source>
        <strain evidence="17 18">BX4</strain>
    </source>
</reference>
<keyword evidence="7 14" id="KW-0812">Transmembrane</keyword>
<evidence type="ECO:0000256" key="13">
    <source>
        <dbReference type="ARBA" id="ARBA00023136"/>
    </source>
</evidence>
<dbReference type="SUPFAM" id="SSF55874">
    <property type="entry name" value="ATPase domain of HSP90 chaperone/DNA topoisomerase II/histidine kinase"/>
    <property type="match status" value="1"/>
</dbReference>
<evidence type="ECO:0000256" key="10">
    <source>
        <dbReference type="ARBA" id="ARBA00022840"/>
    </source>
</evidence>
<protein>
    <recommendedName>
        <fullName evidence="3">histidine kinase</fullName>
        <ecNumber evidence="3">2.7.13.3</ecNumber>
    </recommendedName>
</protein>
<dbReference type="CDD" id="cd00082">
    <property type="entry name" value="HisKA"/>
    <property type="match status" value="1"/>
</dbReference>
<evidence type="ECO:0000313" key="17">
    <source>
        <dbReference type="EMBL" id="MBC5667703.1"/>
    </source>
</evidence>
<feature type="domain" description="HAMP" evidence="16">
    <location>
        <begin position="195"/>
        <end position="248"/>
    </location>
</feature>
<dbReference type="RefSeq" id="WP_118589487.1">
    <property type="nucleotide sequence ID" value="NZ_JACOOZ010000004.1"/>
</dbReference>
<dbReference type="SMART" id="SM00387">
    <property type="entry name" value="HATPase_c"/>
    <property type="match status" value="1"/>
</dbReference>